<protein>
    <submittedName>
        <fullName evidence="2">Protein SirB1, N-terminal</fullName>
    </submittedName>
</protein>
<evidence type="ECO:0000313" key="3">
    <source>
        <dbReference type="Proteomes" id="UP001370490"/>
    </source>
</evidence>
<gene>
    <name evidence="2" type="ORF">RJ641_005111</name>
</gene>
<accession>A0AAN8Z8I9</accession>
<proteinExistence type="predicted"/>
<evidence type="ECO:0000259" key="1">
    <source>
        <dbReference type="Pfam" id="PF13369"/>
    </source>
</evidence>
<dbReference type="Pfam" id="PF13369">
    <property type="entry name" value="Transglut_core2"/>
    <property type="match status" value="1"/>
</dbReference>
<sequence>MSSLASSSCISGTLFTFPSSNSKFSKFQLCPSSSSSHPRVVMCKAEYVAKDLNFVLHDALDASGLDTSHARVARDGFCSQIRRLSNIERETSIAINRCVDLAKTALFIAAEDDSLVSHSSVPLPVDAFIERLDDLSMGYCTHYSSSLRSSPENFLGSLERYLYVNKGFRRANANIETGPRALYLHSVLTHRLGSSVMLSLIYSEILKMLRLWGLLDFDVEIYFPHDLYSLPKGYPKKKSKLSDHPHIMTSESLLVEILRNLKDAFWPFQHDHNRSLFLRAANAANCLDKRDITEESGYELASAKAAQHRIDRGVWTSVRFGDMRRALSACERLILLETDPKELRDYSVLLYHCGFYIESLQYLKFYREKTNSSTKRRLLHSSSDFEEDVVDKLIVRLNLILMEEGWSKPSYVRSFLGNNSEPW</sequence>
<dbReference type="PANTHER" id="PTHR31350:SF29">
    <property type="entry name" value="PROTEIN SIRB1 N-TERMINAL DOMAIN-CONTAINING PROTEIN"/>
    <property type="match status" value="1"/>
</dbReference>
<name>A0AAN8Z8I9_9MAGN</name>
<dbReference type="AlphaFoldDB" id="A0AAN8Z8I9"/>
<reference evidence="2 3" key="1">
    <citation type="submission" date="2023-12" db="EMBL/GenBank/DDBJ databases">
        <title>A high-quality genome assembly for Dillenia turbinata (Dilleniales).</title>
        <authorList>
            <person name="Chanderbali A."/>
        </authorList>
    </citation>
    <scope>NUCLEOTIDE SEQUENCE [LARGE SCALE GENOMIC DNA]</scope>
    <source>
        <strain evidence="2">LSX21</strain>
        <tissue evidence="2">Leaf</tissue>
    </source>
</reference>
<comment type="caution">
    <text evidence="2">The sequence shown here is derived from an EMBL/GenBank/DDBJ whole genome shotgun (WGS) entry which is preliminary data.</text>
</comment>
<feature type="domain" description="Protein SirB1 N-terminal" evidence="1">
    <location>
        <begin position="129"/>
        <end position="210"/>
    </location>
</feature>
<organism evidence="2 3">
    <name type="scientific">Dillenia turbinata</name>
    <dbReference type="NCBI Taxonomy" id="194707"/>
    <lineage>
        <taxon>Eukaryota</taxon>
        <taxon>Viridiplantae</taxon>
        <taxon>Streptophyta</taxon>
        <taxon>Embryophyta</taxon>
        <taxon>Tracheophyta</taxon>
        <taxon>Spermatophyta</taxon>
        <taxon>Magnoliopsida</taxon>
        <taxon>eudicotyledons</taxon>
        <taxon>Gunneridae</taxon>
        <taxon>Pentapetalae</taxon>
        <taxon>Dilleniales</taxon>
        <taxon>Dilleniaceae</taxon>
        <taxon>Dillenia</taxon>
    </lineage>
</organism>
<dbReference type="PANTHER" id="PTHR31350">
    <property type="entry name" value="SI:DKEY-261L7.2"/>
    <property type="match status" value="1"/>
</dbReference>
<dbReference type="Proteomes" id="UP001370490">
    <property type="component" value="Unassembled WGS sequence"/>
</dbReference>
<dbReference type="InterPro" id="IPR032698">
    <property type="entry name" value="SirB1_N"/>
</dbReference>
<keyword evidence="3" id="KW-1185">Reference proteome</keyword>
<dbReference type="EMBL" id="JBAMMX010000013">
    <property type="protein sequence ID" value="KAK6928906.1"/>
    <property type="molecule type" value="Genomic_DNA"/>
</dbReference>
<evidence type="ECO:0000313" key="2">
    <source>
        <dbReference type="EMBL" id="KAK6928906.1"/>
    </source>
</evidence>